<feature type="region of interest" description="Disordered" evidence="7">
    <location>
        <begin position="332"/>
        <end position="353"/>
    </location>
</feature>
<dbReference type="SUPFAM" id="SSF52540">
    <property type="entry name" value="P-loop containing nucleoside triphosphate hydrolases"/>
    <property type="match status" value="1"/>
</dbReference>
<keyword evidence="10" id="KW-1185">Reference proteome</keyword>
<gene>
    <name evidence="9" type="primary">afsR_1</name>
    <name evidence="9" type="ORF">GCM10009759_32330</name>
</gene>
<dbReference type="Pfam" id="PF03704">
    <property type="entry name" value="BTAD"/>
    <property type="match status" value="1"/>
</dbReference>
<dbReference type="Gene3D" id="3.40.50.300">
    <property type="entry name" value="P-loop containing nucleotide triphosphate hydrolases"/>
    <property type="match status" value="1"/>
</dbReference>
<evidence type="ECO:0000256" key="7">
    <source>
        <dbReference type="SAM" id="MobiDB-lite"/>
    </source>
</evidence>
<evidence type="ECO:0000256" key="3">
    <source>
        <dbReference type="ARBA" id="ARBA00023015"/>
    </source>
</evidence>
<reference evidence="9 10" key="1">
    <citation type="journal article" date="2019" name="Int. J. Syst. Evol. Microbiol.">
        <title>The Global Catalogue of Microorganisms (GCM) 10K type strain sequencing project: providing services to taxonomists for standard genome sequencing and annotation.</title>
        <authorList>
            <consortium name="The Broad Institute Genomics Platform"/>
            <consortium name="The Broad Institute Genome Sequencing Center for Infectious Disease"/>
            <person name="Wu L."/>
            <person name="Ma J."/>
        </authorList>
    </citation>
    <scope>NUCLEOTIDE SEQUENCE [LARGE SCALE GENOMIC DNA]</scope>
    <source>
        <strain evidence="9 10">JCM 14559</strain>
    </source>
</reference>
<dbReference type="SUPFAM" id="SSF48452">
    <property type="entry name" value="TPR-like"/>
    <property type="match status" value="2"/>
</dbReference>
<feature type="region of interest" description="Disordered" evidence="7">
    <location>
        <begin position="720"/>
        <end position="756"/>
    </location>
</feature>
<keyword evidence="2" id="KW-0902">Two-component regulatory system</keyword>
<dbReference type="CDD" id="cd15831">
    <property type="entry name" value="BTAD"/>
    <property type="match status" value="1"/>
</dbReference>
<dbReference type="Gene3D" id="1.10.10.10">
    <property type="entry name" value="Winged helix-like DNA-binding domain superfamily/Winged helix DNA-binding domain"/>
    <property type="match status" value="1"/>
</dbReference>
<proteinExistence type="inferred from homology"/>
<feature type="region of interest" description="Disordered" evidence="7">
    <location>
        <begin position="17"/>
        <end position="48"/>
    </location>
</feature>
<comment type="similarity">
    <text evidence="1">Belongs to the AfsR/DnrI/RedD regulatory family.</text>
</comment>
<evidence type="ECO:0000256" key="6">
    <source>
        <dbReference type="PROSITE-ProRule" id="PRU01091"/>
    </source>
</evidence>
<evidence type="ECO:0000256" key="1">
    <source>
        <dbReference type="ARBA" id="ARBA00005820"/>
    </source>
</evidence>
<dbReference type="SMART" id="SM00862">
    <property type="entry name" value="Trans_reg_C"/>
    <property type="match status" value="1"/>
</dbReference>
<name>A0ABN2WVI3_9ACTN</name>
<dbReference type="SMART" id="SM01043">
    <property type="entry name" value="BTAD"/>
    <property type="match status" value="1"/>
</dbReference>
<sequence length="1059" mass="110500">MRGKFFPFPAAGRAVGAAESNARGARMASPARAGRIAPAPAPRSQRPNRYLLTVTEIGEPSGTSAPEPDGGERLRLCLLGPVQAWCGERELELGPPQQRALLTALALRARRIVSVDELLDALWEEPPARAAAIVRTYVSRLRRVLEPDRVHPSVLVSSGSGYVLRLPADCVDTEVFEDRVAAAGRARARGDAAGALGLLREACGLWHGEPLAGLPGPLAQAHRARLVERRLNAVQAWLEAELETGRHAEVIGELTVWVSQYPLLEPMRELLMLALYRGGRQAEALGVYADARRALLEQLGVDPGPRLRELHLGILSGDPKLAAPAVPVGPAAPVAPGSGPGGEPGGPAPVPPAQLPADVSDHTGRDALCAALGADLAPGGPAMPVVGLSGLGGVGKSTLAVHVAHAVGGQYPDGQLYVNLRGAGALPADPGEVLAGFLGALGVADAALPSGTAERAALFRSRVAGLRVLIVLDDARDSRQVGPLLPGSRSCAVLVTSRAWLSGLPTTRQVALEPLTPGESVRLLAVIAGPERVAAEPAAARRLVAACGFLPLAVRTAASRLAARPGWQLSHMADRLASERRRLAELESGELAVAASFRLSYDQLEPEAARAFRLLSLADGPGVSSAAAAVLLGLPEPAAERLAEALTDLGLLSCPFPGRYQYHDLLRLFARELVREVDGEAAGRAAVERLLRHYLARVAGLYRVVRPGYPFPDLVAARIAEPGTTGPGTTGPGSAEPGSAEPGSAEPEFTGPAFAEPGFAGPAEGLRWARQEVPAVLAVAGQAVRDPQGPLALVADLTLVLIQLIDLGTAVPELCELAGRVAEAAAAAGLAEGEARARYTLMWAQREFQRTRQARSEAVRVVALARRTGQAALLPGALIVLALTGLPHCTDEEVAAWCDEAVALSAESGNRSARAFVEGMAALADLAVDRPESALDRAERALAAFKGLGDFVGQVHVLYARATALHGLGRFEAACRDYEECLGALRALGSRDRMPGVLVSLAESLRAAGRPAQALEAAEQALAIAERVGLEHRRADALSAVGRALSDLGEQDRGRACLA</sequence>
<protein>
    <submittedName>
        <fullName evidence="9">Transcriptional regulator AfsR</fullName>
    </submittedName>
</protein>
<dbReference type="SUPFAM" id="SSF46894">
    <property type="entry name" value="C-terminal effector domain of the bipartite response regulators"/>
    <property type="match status" value="1"/>
</dbReference>
<dbReference type="InterPro" id="IPR019734">
    <property type="entry name" value="TPR_rpt"/>
</dbReference>
<dbReference type="PRINTS" id="PR00364">
    <property type="entry name" value="DISEASERSIST"/>
</dbReference>
<evidence type="ECO:0000313" key="9">
    <source>
        <dbReference type="EMBL" id="GAA2099931.1"/>
    </source>
</evidence>
<dbReference type="PROSITE" id="PS51755">
    <property type="entry name" value="OMPR_PHOB"/>
    <property type="match status" value="1"/>
</dbReference>
<dbReference type="EMBL" id="BAAANS010000019">
    <property type="protein sequence ID" value="GAA2099931.1"/>
    <property type="molecule type" value="Genomic_DNA"/>
</dbReference>
<dbReference type="InterPro" id="IPR001867">
    <property type="entry name" value="OmpR/PhoB-type_DNA-bd"/>
</dbReference>
<evidence type="ECO:0000256" key="5">
    <source>
        <dbReference type="ARBA" id="ARBA00023163"/>
    </source>
</evidence>
<evidence type="ECO:0000313" key="10">
    <source>
        <dbReference type="Proteomes" id="UP001500897"/>
    </source>
</evidence>
<dbReference type="InterPro" id="IPR036388">
    <property type="entry name" value="WH-like_DNA-bd_sf"/>
</dbReference>
<keyword evidence="3" id="KW-0805">Transcription regulation</keyword>
<dbReference type="InterPro" id="IPR051677">
    <property type="entry name" value="AfsR-DnrI-RedD_regulator"/>
</dbReference>
<dbReference type="InterPro" id="IPR016032">
    <property type="entry name" value="Sig_transdc_resp-reg_C-effctor"/>
</dbReference>
<evidence type="ECO:0000256" key="4">
    <source>
        <dbReference type="ARBA" id="ARBA00023125"/>
    </source>
</evidence>
<dbReference type="InterPro" id="IPR005158">
    <property type="entry name" value="BTAD"/>
</dbReference>
<dbReference type="PANTHER" id="PTHR35807">
    <property type="entry name" value="TRANSCRIPTIONAL REGULATOR REDD-RELATED"/>
    <property type="match status" value="1"/>
</dbReference>
<dbReference type="InterPro" id="IPR002182">
    <property type="entry name" value="NB-ARC"/>
</dbReference>
<organism evidence="9 10">
    <name type="scientific">Kitasatospora saccharophila</name>
    <dbReference type="NCBI Taxonomy" id="407973"/>
    <lineage>
        <taxon>Bacteria</taxon>
        <taxon>Bacillati</taxon>
        <taxon>Actinomycetota</taxon>
        <taxon>Actinomycetes</taxon>
        <taxon>Kitasatosporales</taxon>
        <taxon>Streptomycetaceae</taxon>
        <taxon>Kitasatospora</taxon>
    </lineage>
</organism>
<dbReference type="Proteomes" id="UP001500897">
    <property type="component" value="Unassembled WGS sequence"/>
</dbReference>
<dbReference type="SMART" id="SM00028">
    <property type="entry name" value="TPR"/>
    <property type="match status" value="2"/>
</dbReference>
<comment type="caution">
    <text evidence="9">The sequence shown here is derived from an EMBL/GenBank/DDBJ whole genome shotgun (WGS) entry which is preliminary data.</text>
</comment>
<evidence type="ECO:0000259" key="8">
    <source>
        <dbReference type="PROSITE" id="PS51755"/>
    </source>
</evidence>
<dbReference type="InterPro" id="IPR011990">
    <property type="entry name" value="TPR-like_helical_dom_sf"/>
</dbReference>
<evidence type="ECO:0000256" key="2">
    <source>
        <dbReference type="ARBA" id="ARBA00023012"/>
    </source>
</evidence>
<dbReference type="Gene3D" id="1.25.40.10">
    <property type="entry name" value="Tetratricopeptide repeat domain"/>
    <property type="match status" value="2"/>
</dbReference>
<keyword evidence="5" id="KW-0804">Transcription</keyword>
<dbReference type="Pfam" id="PF00486">
    <property type="entry name" value="Trans_reg_C"/>
    <property type="match status" value="1"/>
</dbReference>
<feature type="compositionally biased region" description="Low complexity" evidence="7">
    <location>
        <begin position="28"/>
        <end position="38"/>
    </location>
</feature>
<dbReference type="PANTHER" id="PTHR35807:SF1">
    <property type="entry name" value="TRANSCRIPTIONAL REGULATOR REDD"/>
    <property type="match status" value="1"/>
</dbReference>
<dbReference type="InterPro" id="IPR027417">
    <property type="entry name" value="P-loop_NTPase"/>
</dbReference>
<accession>A0ABN2WVI3</accession>
<dbReference type="Pfam" id="PF00931">
    <property type="entry name" value="NB-ARC"/>
    <property type="match status" value="1"/>
</dbReference>
<feature type="domain" description="OmpR/PhoB-type" evidence="8">
    <location>
        <begin position="65"/>
        <end position="166"/>
    </location>
</feature>
<feature type="DNA-binding region" description="OmpR/PhoB-type" evidence="6">
    <location>
        <begin position="65"/>
        <end position="166"/>
    </location>
</feature>
<keyword evidence="4 6" id="KW-0238">DNA-binding</keyword>